<dbReference type="Proteomes" id="UP001196413">
    <property type="component" value="Unassembled WGS sequence"/>
</dbReference>
<keyword evidence="2" id="KW-1185">Reference proteome</keyword>
<evidence type="ECO:0000313" key="2">
    <source>
        <dbReference type="Proteomes" id="UP001196413"/>
    </source>
</evidence>
<proteinExistence type="predicted"/>
<dbReference type="AlphaFoldDB" id="A0AAD5QK24"/>
<reference evidence="1" key="1">
    <citation type="submission" date="2021-06" db="EMBL/GenBank/DDBJ databases">
        <title>Parelaphostrongylus tenuis whole genome reference sequence.</title>
        <authorList>
            <person name="Garwood T.J."/>
            <person name="Larsen P.A."/>
            <person name="Fountain-Jones N.M."/>
            <person name="Garbe J.R."/>
            <person name="Macchietto M.G."/>
            <person name="Kania S.A."/>
            <person name="Gerhold R.W."/>
            <person name="Richards J.E."/>
            <person name="Wolf T.M."/>
        </authorList>
    </citation>
    <scope>NUCLEOTIDE SEQUENCE</scope>
    <source>
        <strain evidence="1">MNPRO001-30</strain>
        <tissue evidence="1">Meninges</tissue>
    </source>
</reference>
<evidence type="ECO:0000313" key="1">
    <source>
        <dbReference type="EMBL" id="KAJ1351460.1"/>
    </source>
</evidence>
<dbReference type="EMBL" id="JAHQIW010001078">
    <property type="protein sequence ID" value="KAJ1351460.1"/>
    <property type="molecule type" value="Genomic_DNA"/>
</dbReference>
<organism evidence="1 2">
    <name type="scientific">Parelaphostrongylus tenuis</name>
    <name type="common">Meningeal worm</name>
    <dbReference type="NCBI Taxonomy" id="148309"/>
    <lineage>
        <taxon>Eukaryota</taxon>
        <taxon>Metazoa</taxon>
        <taxon>Ecdysozoa</taxon>
        <taxon>Nematoda</taxon>
        <taxon>Chromadorea</taxon>
        <taxon>Rhabditida</taxon>
        <taxon>Rhabditina</taxon>
        <taxon>Rhabditomorpha</taxon>
        <taxon>Strongyloidea</taxon>
        <taxon>Metastrongylidae</taxon>
        <taxon>Parelaphostrongylus</taxon>
    </lineage>
</organism>
<accession>A0AAD5QK24</accession>
<name>A0AAD5QK24_PARTN</name>
<comment type="caution">
    <text evidence="1">The sequence shown here is derived from an EMBL/GenBank/DDBJ whole genome shotgun (WGS) entry which is preliminary data.</text>
</comment>
<protein>
    <submittedName>
        <fullName evidence="1">Uncharacterized protein</fullName>
    </submittedName>
</protein>
<gene>
    <name evidence="1" type="ORF">KIN20_007468</name>
</gene>
<sequence length="55" mass="6397">MIELEKPLSEKQIAYVGSVYRHCQHVVKTYSVDAIALGFFTVIREVKYSQYTTKQ</sequence>